<evidence type="ECO:0008006" key="3">
    <source>
        <dbReference type="Google" id="ProtNLM"/>
    </source>
</evidence>
<dbReference type="RefSeq" id="WP_334469231.1">
    <property type="nucleotide sequence ID" value="NZ_BAABCB010000018.1"/>
</dbReference>
<dbReference type="Proteomes" id="UP001501682">
    <property type="component" value="Unassembled WGS sequence"/>
</dbReference>
<dbReference type="Gene3D" id="3.10.450.50">
    <property type="match status" value="1"/>
</dbReference>
<accession>A0ABP8CUY0</accession>
<proteinExistence type="predicted"/>
<dbReference type="InterPro" id="IPR032710">
    <property type="entry name" value="NTF2-like_dom_sf"/>
</dbReference>
<evidence type="ECO:0000313" key="2">
    <source>
        <dbReference type="Proteomes" id="UP001501682"/>
    </source>
</evidence>
<organism evidence="1 2">
    <name type="scientific">Winogradskyella damuponensis</name>
    <dbReference type="NCBI Taxonomy" id="943939"/>
    <lineage>
        <taxon>Bacteria</taxon>
        <taxon>Pseudomonadati</taxon>
        <taxon>Bacteroidota</taxon>
        <taxon>Flavobacteriia</taxon>
        <taxon>Flavobacteriales</taxon>
        <taxon>Flavobacteriaceae</taxon>
        <taxon>Winogradskyella</taxon>
    </lineage>
</organism>
<name>A0ABP8CUY0_9FLAO</name>
<protein>
    <recommendedName>
        <fullName evidence="3">SnoaL-like domain-containing protein</fullName>
    </recommendedName>
</protein>
<dbReference type="SUPFAM" id="SSF54427">
    <property type="entry name" value="NTF2-like"/>
    <property type="match status" value="1"/>
</dbReference>
<reference evidence="2" key="1">
    <citation type="journal article" date="2019" name="Int. J. Syst. Evol. Microbiol.">
        <title>The Global Catalogue of Microorganisms (GCM) 10K type strain sequencing project: providing services to taxonomists for standard genome sequencing and annotation.</title>
        <authorList>
            <consortium name="The Broad Institute Genomics Platform"/>
            <consortium name="The Broad Institute Genome Sequencing Center for Infectious Disease"/>
            <person name="Wu L."/>
            <person name="Ma J."/>
        </authorList>
    </citation>
    <scope>NUCLEOTIDE SEQUENCE [LARGE SCALE GENOMIC DNA]</scope>
    <source>
        <strain evidence="2">JCM 17633</strain>
    </source>
</reference>
<comment type="caution">
    <text evidence="1">The sequence shown here is derived from an EMBL/GenBank/DDBJ whole genome shotgun (WGS) entry which is preliminary data.</text>
</comment>
<keyword evidence="2" id="KW-1185">Reference proteome</keyword>
<dbReference type="EMBL" id="BAABCB010000018">
    <property type="protein sequence ID" value="GAA4243572.1"/>
    <property type="molecule type" value="Genomic_DNA"/>
</dbReference>
<evidence type="ECO:0000313" key="1">
    <source>
        <dbReference type="EMBL" id="GAA4243572.1"/>
    </source>
</evidence>
<sequence>MTAKELVKAFYESDLANDATIVPRFFHKDCKMHWNSSHGFRLLNYNDIEDFFENTRKSYHNIRFEFTHLIEADALVTSRHTLFANTIEDPNFEQPLAHYSTIWEVKDNKLYRGYEISQQANETDLECMNSYAERKI</sequence>
<gene>
    <name evidence="1" type="ORF">GCM10022292_18690</name>
</gene>